<dbReference type="GeneID" id="80539202"/>
<dbReference type="GO" id="GO:0008270">
    <property type="term" value="F:zinc ion binding"/>
    <property type="evidence" value="ECO:0007669"/>
    <property type="project" value="UniProtKB-KW"/>
</dbReference>
<dbReference type="Proteomes" id="UP000830710">
    <property type="component" value="Segment"/>
</dbReference>
<keyword evidence="1" id="KW-0863">Zinc-finger</keyword>
<dbReference type="EMBL" id="MT153547">
    <property type="protein sequence ID" value="QMP82353.1"/>
    <property type="molecule type" value="Viral_cRNA"/>
</dbReference>
<feature type="region of interest" description="Disordered" evidence="2">
    <location>
        <begin position="162"/>
        <end position="190"/>
    </location>
</feature>
<dbReference type="RefSeq" id="YP_010800588.1">
    <property type="nucleotide sequence ID" value="NC_076879.1"/>
</dbReference>
<name>A0AAE7IGA4_9MONO</name>
<evidence type="ECO:0000259" key="3">
    <source>
        <dbReference type="PROSITE" id="PS50103"/>
    </source>
</evidence>
<evidence type="ECO:0000313" key="4">
    <source>
        <dbReference type="EMBL" id="QMP82353.1"/>
    </source>
</evidence>
<evidence type="ECO:0000256" key="2">
    <source>
        <dbReference type="SAM" id="MobiDB-lite"/>
    </source>
</evidence>
<feature type="zinc finger region" description="C3H1-type" evidence="1">
    <location>
        <begin position="58"/>
        <end position="86"/>
    </location>
</feature>
<reference evidence="4" key="1">
    <citation type="journal article" date="2019" name="PLoS Pathog.">
        <title>Re-assessing the diversity of negative strand RNA viruses in insects.</title>
        <authorList>
            <person name="Kafer S."/>
            <person name="Paraskevopoulou S."/>
            <person name="Zirkel F."/>
            <person name="Wieseke N."/>
            <person name="Donath A."/>
            <person name="Petersen M."/>
            <person name="Jones T.C."/>
            <person name="Liu S."/>
            <person name="Zhou X."/>
            <person name="Middendorf M."/>
            <person name="Junglen S."/>
            <person name="Misof B."/>
            <person name="Drosten C."/>
        </authorList>
    </citation>
    <scope>NUCLEOTIDE SEQUENCE</scope>
    <source>
        <strain evidence="4">OKIAV94</strain>
    </source>
</reference>
<accession>A0AAE7IGA4</accession>
<keyword evidence="1" id="KW-0862">Zinc</keyword>
<keyword evidence="1" id="KW-0479">Metal-binding</keyword>
<keyword evidence="5" id="KW-1185">Reference proteome</keyword>
<dbReference type="KEGG" id="vg:80539202"/>
<dbReference type="PROSITE" id="PS50103">
    <property type="entry name" value="ZF_C3H1"/>
    <property type="match status" value="1"/>
</dbReference>
<protein>
    <recommendedName>
        <fullName evidence="3">C3H1-type domain-containing protein</fullName>
    </recommendedName>
</protein>
<sequence length="190" mass="22007">MYATVKKNRKRFFDLKLSPVLEHSLVQTEDITLHHRKVVSERLREVKDLSHYLEKERIMSSALCPDYEKERFCIKGTACRLIHDYNHKRTMQELNIALDRLQGGIYRCHCKLMNLEPGMEYGGNCSQSYLTPSSSLSNFPNLTHLHDQVDLNTRAQKYVDKPFDCTKGKKNDSPSPTPINSGSDYSHEDE</sequence>
<organism evidence="4 5">
    <name type="scientific">Hemipteran arli-related virus OKIAV94</name>
    <dbReference type="NCBI Taxonomy" id="2746357"/>
    <lineage>
        <taxon>Viruses</taxon>
        <taxon>Riboviria</taxon>
        <taxon>Orthornavirae</taxon>
        <taxon>Negarnaviricota</taxon>
        <taxon>Haploviricotina</taxon>
        <taxon>Monjiviricetes</taxon>
        <taxon>Mononegavirales</taxon>
        <taxon>Lispiviridae</taxon>
        <taxon>Rivapovirus</taxon>
        <taxon>Rivapovirus aleyrodidae</taxon>
    </lineage>
</organism>
<dbReference type="InterPro" id="IPR000571">
    <property type="entry name" value="Znf_CCCH"/>
</dbReference>
<reference evidence="4" key="2">
    <citation type="submission" date="2020-03" db="EMBL/GenBank/DDBJ databases">
        <authorList>
            <person name="Kafer S."/>
            <person name="Paraskevopoulou S."/>
            <person name="Zirkel F."/>
            <person name="Wieseke N."/>
            <person name="Donath A."/>
            <person name="Petersen M."/>
            <person name="Jones T.C."/>
            <person name="Liu S."/>
            <person name="Zhou X."/>
            <person name="Middendorf M."/>
            <person name="Junglen S."/>
            <person name="Misof B."/>
            <person name="Drosten C."/>
        </authorList>
    </citation>
    <scope>NUCLEOTIDE SEQUENCE</scope>
    <source>
        <strain evidence="4">OKIAV94</strain>
    </source>
</reference>
<evidence type="ECO:0000313" key="5">
    <source>
        <dbReference type="Proteomes" id="UP000830710"/>
    </source>
</evidence>
<evidence type="ECO:0000256" key="1">
    <source>
        <dbReference type="PROSITE-ProRule" id="PRU00723"/>
    </source>
</evidence>
<feature type="domain" description="C3H1-type" evidence="3">
    <location>
        <begin position="58"/>
        <end position="86"/>
    </location>
</feature>
<proteinExistence type="predicted"/>
<feature type="compositionally biased region" description="Basic and acidic residues" evidence="2">
    <location>
        <begin position="162"/>
        <end position="172"/>
    </location>
</feature>